<comment type="similarity">
    <text evidence="2">Belongs to the Tim17/Tim22/Tim23 family.</text>
</comment>
<dbReference type="Proteomes" id="UP001432146">
    <property type="component" value="Unassembled WGS sequence"/>
</dbReference>
<dbReference type="GO" id="GO:0032981">
    <property type="term" value="P:mitochondrial respiratory chain complex I assembly"/>
    <property type="evidence" value="ECO:0007669"/>
    <property type="project" value="InterPro"/>
</dbReference>
<evidence type="ECO:0000256" key="7">
    <source>
        <dbReference type="ARBA" id="ARBA00041344"/>
    </source>
</evidence>
<evidence type="ECO:0000313" key="10">
    <source>
        <dbReference type="Proteomes" id="UP001432146"/>
    </source>
</evidence>
<evidence type="ECO:0000256" key="4">
    <source>
        <dbReference type="ARBA" id="ARBA00022989"/>
    </source>
</evidence>
<keyword evidence="3 8" id="KW-0812">Transmembrane</keyword>
<keyword evidence="5 8" id="KW-0472">Membrane</keyword>
<evidence type="ECO:0000313" key="9">
    <source>
        <dbReference type="EMBL" id="KAK9305632.1"/>
    </source>
</evidence>
<feature type="transmembrane region" description="Helical" evidence="8">
    <location>
        <begin position="75"/>
        <end position="93"/>
    </location>
</feature>
<dbReference type="EMBL" id="JAWNGG020000049">
    <property type="protein sequence ID" value="KAK9305632.1"/>
    <property type="molecule type" value="Genomic_DNA"/>
</dbReference>
<sequence length="235" mass="27553">MLRLLRNRRWICATVFPFNSSTGDDSNDKFKIANVWNSFASFTSHNMSKVENFWNKYQKYFYDEKGYPTKEVQSVGSVTFMGFMTGFALGGIYKLKDVPQKHRDENQVTLYENKFVMQRDLQRKVELATFKGGIPFGIRVGLFCFFFSSISTFLYVYRNYTFDMLNPMISGALTGFLFKMNMGAEIGDTYKAAADVMNMRRDLIKENLKKMSNEEKSQIQIMHEKNYKMREMIDK</sequence>
<gene>
    <name evidence="9" type="ORF">QLX08_003412</name>
</gene>
<comment type="caution">
    <text evidence="9">The sequence shown here is derived from an EMBL/GenBank/DDBJ whole genome shotgun (WGS) entry which is preliminary data.</text>
</comment>
<proteinExistence type="inferred from homology"/>
<dbReference type="Pfam" id="PF02466">
    <property type="entry name" value="Tim17"/>
    <property type="match status" value="1"/>
</dbReference>
<reference evidence="9 10" key="1">
    <citation type="submission" date="2024-05" db="EMBL/GenBank/DDBJ databases">
        <title>The nuclear and mitochondrial genome assemblies of Tetragonisca angustula (Apidae: Meliponini), a tiny yet remarkable pollinator in the Neotropics.</title>
        <authorList>
            <person name="Ferrari R."/>
            <person name="Ricardo P.C."/>
            <person name="Dias F.C."/>
            <person name="Araujo N.S."/>
            <person name="Soares D.O."/>
            <person name="Zhou Q.-S."/>
            <person name="Zhu C.-D."/>
            <person name="Coutinho L."/>
            <person name="Airas M.C."/>
            <person name="Batista T.M."/>
        </authorList>
    </citation>
    <scope>NUCLEOTIDE SEQUENCE [LARGE SCALE GENOMIC DNA]</scope>
    <source>
        <strain evidence="9">ASF017062</strain>
        <tissue evidence="9">Abdomen</tissue>
    </source>
</reference>
<protein>
    <recommendedName>
        <fullName evidence="6">Complex I assembly factor TIMMDC1, mitochondrial</fullName>
    </recommendedName>
    <alternativeName>
        <fullName evidence="7">Translocase of inner mitochondrial membrane domain-containing protein 1</fullName>
    </alternativeName>
</protein>
<dbReference type="GO" id="GO:0016020">
    <property type="term" value="C:membrane"/>
    <property type="evidence" value="ECO:0007669"/>
    <property type="project" value="UniProtKB-SubCell"/>
</dbReference>
<evidence type="ECO:0000256" key="5">
    <source>
        <dbReference type="ARBA" id="ARBA00023136"/>
    </source>
</evidence>
<keyword evidence="4 8" id="KW-1133">Transmembrane helix</keyword>
<dbReference type="PANTHER" id="PTHR13002">
    <property type="entry name" value="C3ORF1 PROTEIN-RELATED"/>
    <property type="match status" value="1"/>
</dbReference>
<dbReference type="AlphaFoldDB" id="A0AAW1A6G9"/>
<dbReference type="GO" id="GO:0005739">
    <property type="term" value="C:mitochondrion"/>
    <property type="evidence" value="ECO:0007669"/>
    <property type="project" value="TreeGrafter"/>
</dbReference>
<evidence type="ECO:0000256" key="2">
    <source>
        <dbReference type="ARBA" id="ARBA00008444"/>
    </source>
</evidence>
<evidence type="ECO:0000256" key="1">
    <source>
        <dbReference type="ARBA" id="ARBA00004141"/>
    </source>
</evidence>
<dbReference type="InterPro" id="IPR055299">
    <property type="entry name" value="TIMMDC1"/>
</dbReference>
<feature type="transmembrane region" description="Helical" evidence="8">
    <location>
        <begin position="136"/>
        <end position="157"/>
    </location>
</feature>
<keyword evidence="10" id="KW-1185">Reference proteome</keyword>
<accession>A0AAW1A6G9</accession>
<evidence type="ECO:0000256" key="3">
    <source>
        <dbReference type="ARBA" id="ARBA00022692"/>
    </source>
</evidence>
<evidence type="ECO:0000256" key="8">
    <source>
        <dbReference type="SAM" id="Phobius"/>
    </source>
</evidence>
<organism evidence="9 10">
    <name type="scientific">Tetragonisca angustula</name>
    <dbReference type="NCBI Taxonomy" id="166442"/>
    <lineage>
        <taxon>Eukaryota</taxon>
        <taxon>Metazoa</taxon>
        <taxon>Ecdysozoa</taxon>
        <taxon>Arthropoda</taxon>
        <taxon>Hexapoda</taxon>
        <taxon>Insecta</taxon>
        <taxon>Pterygota</taxon>
        <taxon>Neoptera</taxon>
        <taxon>Endopterygota</taxon>
        <taxon>Hymenoptera</taxon>
        <taxon>Apocrita</taxon>
        <taxon>Aculeata</taxon>
        <taxon>Apoidea</taxon>
        <taxon>Anthophila</taxon>
        <taxon>Apidae</taxon>
        <taxon>Tetragonisca</taxon>
    </lineage>
</organism>
<comment type="subcellular location">
    <subcellularLocation>
        <location evidence="1">Membrane</location>
        <topology evidence="1">Multi-pass membrane protein</topology>
    </subcellularLocation>
</comment>
<evidence type="ECO:0000256" key="6">
    <source>
        <dbReference type="ARBA" id="ARBA00040778"/>
    </source>
</evidence>
<dbReference type="PANTHER" id="PTHR13002:SF1">
    <property type="entry name" value="COMPLEX I ASSEMBLY FACTOR TIMMDC1, MITOCHONDRIAL"/>
    <property type="match status" value="1"/>
</dbReference>
<name>A0AAW1A6G9_9HYME</name>